<keyword evidence="6" id="KW-1185">Reference proteome</keyword>
<evidence type="ECO:0000313" key="5">
    <source>
        <dbReference type="EMBL" id="THU34184.1"/>
    </source>
</evidence>
<accession>A0A4S8HKF5</accession>
<proteinExistence type="predicted"/>
<dbReference type="InterPro" id="IPR010982">
    <property type="entry name" value="Lambda_DNA-bd_dom_sf"/>
</dbReference>
<dbReference type="InterPro" id="IPR000843">
    <property type="entry name" value="HTH_LacI"/>
</dbReference>
<dbReference type="Gene3D" id="1.10.260.40">
    <property type="entry name" value="lambda repressor-like DNA-binding domains"/>
    <property type="match status" value="1"/>
</dbReference>
<keyword evidence="2" id="KW-0238">DNA-binding</keyword>
<reference evidence="5 6" key="1">
    <citation type="submission" date="2019-04" db="EMBL/GenBank/DDBJ databases">
        <title>Niastella caeni sp. nov., isolated from activated sludge.</title>
        <authorList>
            <person name="Sheng M."/>
        </authorList>
    </citation>
    <scope>NUCLEOTIDE SEQUENCE [LARGE SCALE GENOMIC DNA]</scope>
    <source>
        <strain evidence="5 6">HX-2-15</strain>
    </source>
</reference>
<organism evidence="5 6">
    <name type="scientific">Niastella caeni</name>
    <dbReference type="NCBI Taxonomy" id="2569763"/>
    <lineage>
        <taxon>Bacteria</taxon>
        <taxon>Pseudomonadati</taxon>
        <taxon>Bacteroidota</taxon>
        <taxon>Chitinophagia</taxon>
        <taxon>Chitinophagales</taxon>
        <taxon>Chitinophagaceae</taxon>
        <taxon>Niastella</taxon>
    </lineage>
</organism>
<protein>
    <submittedName>
        <fullName evidence="5">LacI family transcriptional regulator</fullName>
    </submittedName>
</protein>
<dbReference type="Proteomes" id="UP000306918">
    <property type="component" value="Unassembled WGS sequence"/>
</dbReference>
<dbReference type="PANTHER" id="PTHR30146">
    <property type="entry name" value="LACI-RELATED TRANSCRIPTIONAL REPRESSOR"/>
    <property type="match status" value="1"/>
</dbReference>
<keyword evidence="1" id="KW-0805">Transcription regulation</keyword>
<dbReference type="RefSeq" id="WP_136579800.1">
    <property type="nucleotide sequence ID" value="NZ_STFF01000008.1"/>
</dbReference>
<feature type="domain" description="HTH lacI-type" evidence="4">
    <location>
        <begin position="11"/>
        <end position="64"/>
    </location>
</feature>
<dbReference type="SUPFAM" id="SSF53822">
    <property type="entry name" value="Periplasmic binding protein-like I"/>
    <property type="match status" value="1"/>
</dbReference>
<dbReference type="InterPro" id="IPR028082">
    <property type="entry name" value="Peripla_BP_I"/>
</dbReference>
<dbReference type="Pfam" id="PF13377">
    <property type="entry name" value="Peripla_BP_3"/>
    <property type="match status" value="1"/>
</dbReference>
<dbReference type="EMBL" id="STFF01000008">
    <property type="protein sequence ID" value="THU34184.1"/>
    <property type="molecule type" value="Genomic_DNA"/>
</dbReference>
<name>A0A4S8HKF5_9BACT</name>
<comment type="caution">
    <text evidence="5">The sequence shown here is derived from an EMBL/GenBank/DDBJ whole genome shotgun (WGS) entry which is preliminary data.</text>
</comment>
<dbReference type="SMART" id="SM00354">
    <property type="entry name" value="HTH_LACI"/>
    <property type="match status" value="1"/>
</dbReference>
<dbReference type="SUPFAM" id="SSF47413">
    <property type="entry name" value="lambda repressor-like DNA-binding domains"/>
    <property type="match status" value="1"/>
</dbReference>
<dbReference type="GO" id="GO:0003700">
    <property type="term" value="F:DNA-binding transcription factor activity"/>
    <property type="evidence" value="ECO:0007669"/>
    <property type="project" value="TreeGrafter"/>
</dbReference>
<evidence type="ECO:0000259" key="4">
    <source>
        <dbReference type="PROSITE" id="PS50932"/>
    </source>
</evidence>
<dbReference type="PANTHER" id="PTHR30146:SF109">
    <property type="entry name" value="HTH-TYPE TRANSCRIPTIONAL REGULATOR GALS"/>
    <property type="match status" value="1"/>
</dbReference>
<dbReference type="CDD" id="cd06267">
    <property type="entry name" value="PBP1_LacI_sugar_binding-like"/>
    <property type="match status" value="1"/>
</dbReference>
<dbReference type="Pfam" id="PF00356">
    <property type="entry name" value="LacI"/>
    <property type="match status" value="1"/>
</dbReference>
<evidence type="ECO:0000256" key="3">
    <source>
        <dbReference type="ARBA" id="ARBA00023163"/>
    </source>
</evidence>
<dbReference type="InterPro" id="IPR046335">
    <property type="entry name" value="LacI/GalR-like_sensor"/>
</dbReference>
<dbReference type="OrthoDB" id="9803256at2"/>
<gene>
    <name evidence="5" type="ORF">FAM09_24500</name>
</gene>
<dbReference type="Gene3D" id="3.40.50.2300">
    <property type="match status" value="2"/>
</dbReference>
<dbReference type="GO" id="GO:0000976">
    <property type="term" value="F:transcription cis-regulatory region binding"/>
    <property type="evidence" value="ECO:0007669"/>
    <property type="project" value="TreeGrafter"/>
</dbReference>
<sequence>MKSQKQTKKNSIQELAKALRLSPATISRVLNNHPHVNTATRNRVMAFVEKVGYTRNIMASGLRTNKTNTVGLIVPRFSMFVHTEVITTIQNGLHAHGYHLIIGQSNDSVEIEKDLARTLYASRVDAVIAACTMFTKNFSHFDVLIENNIPVLFYDRVPMQPYPARIIKGDDFRGGYLAASHLLQLGCKRIAYISGPLSCNIYIDRHAGFEKALTQHKIPVRKDWIFYHELTAENARKAMHRLFAKPPYPDAIMAANDVTAIAVLEYAKEIGIKVPQALRIVGYSNDPRSGIITPSITTIEQFPVNIGKVIVAEVLKLLKQEHETEGTITESDPIIIPVELIRRMST</sequence>
<dbReference type="AlphaFoldDB" id="A0A4S8HKF5"/>
<keyword evidence="3" id="KW-0804">Transcription</keyword>
<dbReference type="PROSITE" id="PS50932">
    <property type="entry name" value="HTH_LACI_2"/>
    <property type="match status" value="1"/>
</dbReference>
<evidence type="ECO:0000313" key="6">
    <source>
        <dbReference type="Proteomes" id="UP000306918"/>
    </source>
</evidence>
<dbReference type="CDD" id="cd01392">
    <property type="entry name" value="HTH_LacI"/>
    <property type="match status" value="1"/>
</dbReference>
<evidence type="ECO:0000256" key="1">
    <source>
        <dbReference type="ARBA" id="ARBA00023015"/>
    </source>
</evidence>
<evidence type="ECO:0000256" key="2">
    <source>
        <dbReference type="ARBA" id="ARBA00023125"/>
    </source>
</evidence>